<evidence type="ECO:0000313" key="2">
    <source>
        <dbReference type="Proteomes" id="UP000694523"/>
    </source>
</evidence>
<reference evidence="1" key="1">
    <citation type="submission" date="2025-08" db="UniProtKB">
        <authorList>
            <consortium name="Ensembl"/>
        </authorList>
    </citation>
    <scope>IDENTIFICATION</scope>
</reference>
<organism evidence="1 2">
    <name type="scientific">Neogobius melanostomus</name>
    <name type="common">round goby</name>
    <dbReference type="NCBI Taxonomy" id="47308"/>
    <lineage>
        <taxon>Eukaryota</taxon>
        <taxon>Metazoa</taxon>
        <taxon>Chordata</taxon>
        <taxon>Craniata</taxon>
        <taxon>Vertebrata</taxon>
        <taxon>Euteleostomi</taxon>
        <taxon>Actinopterygii</taxon>
        <taxon>Neopterygii</taxon>
        <taxon>Teleostei</taxon>
        <taxon>Neoteleostei</taxon>
        <taxon>Acanthomorphata</taxon>
        <taxon>Gobiaria</taxon>
        <taxon>Gobiiformes</taxon>
        <taxon>Gobioidei</taxon>
        <taxon>Gobiidae</taxon>
        <taxon>Benthophilinae</taxon>
        <taxon>Neogobiini</taxon>
        <taxon>Neogobius</taxon>
    </lineage>
</organism>
<dbReference type="Ensembl" id="ENSNMLT00000017177.1">
    <property type="protein sequence ID" value="ENSNMLP00000015287.1"/>
    <property type="gene ID" value="ENSNMLG00000010136.1"/>
</dbReference>
<protein>
    <submittedName>
        <fullName evidence="1">Uncharacterized protein</fullName>
    </submittedName>
</protein>
<evidence type="ECO:0000313" key="1">
    <source>
        <dbReference type="Ensembl" id="ENSNMLP00000015287.1"/>
    </source>
</evidence>
<sequence>IGSFPPHFNQPLFPSPGMYPPQCVGFLPGAPMIPAHMDVMVSYVPVVSQPPWPEKRLQPVRAKDEDSGPTTTVFVGNTSEVKTGSQKNFTSMFKAVFFQVFFAGLSARMILELCCRCPW</sequence>
<dbReference type="Proteomes" id="UP000694523">
    <property type="component" value="Unplaced"/>
</dbReference>
<reference evidence="1" key="2">
    <citation type="submission" date="2025-09" db="UniProtKB">
        <authorList>
            <consortium name="Ensembl"/>
        </authorList>
    </citation>
    <scope>IDENTIFICATION</scope>
</reference>
<dbReference type="AlphaFoldDB" id="A0A8C6T2L3"/>
<accession>A0A8C6T2L3</accession>
<proteinExistence type="predicted"/>
<keyword evidence="2" id="KW-1185">Reference proteome</keyword>
<name>A0A8C6T2L3_9GOBI</name>